<sequence>MAILKFSLDYALGQDLCTGCAACVNLCPNNKYYKDKTVTLYDCSQERGRCHAYCPRTPTNLQTLRRTLFDPLDVLPEIGAYKGLYMTRATDENIRAKAQHGGTVSALVSLALDEGMIDQAVLANQNDRLLPDSETVSQRDDISGRAQSKFVVSPTVGCFNEASKGEAENIGVVATPCQALALAKMRALPYKQDQDRVKKLSLVIGLFCGWALDWRRLEEMLRDRVGDTKIKGIDIPPSKHACMEVYTEGGTVEIPIDKVNECVRENCNYCFDMTCEFADISVGSARSAEGWEVDKGWNQLIVRSALGKELLALAMRKGVLEFKEVPEGNLEKLKKASANKKRSCLNNLATKSGASDDLLYLNVEDPVVKEMARTDDQVCLPDCEVTRG</sequence>
<dbReference type="InterPro" id="IPR007516">
    <property type="entry name" value="Co_F420_Hydgase/DH_bsu_N"/>
</dbReference>
<dbReference type="SUPFAM" id="SSF54862">
    <property type="entry name" value="4Fe-4S ferredoxins"/>
    <property type="match status" value="1"/>
</dbReference>
<gene>
    <name evidence="5" type="ORF">SAMN02746065_115111</name>
</gene>
<name>A0A1W2D6A0_9BACT</name>
<keyword evidence="6" id="KW-1185">Reference proteome</keyword>
<evidence type="ECO:0000259" key="4">
    <source>
        <dbReference type="PROSITE" id="PS51379"/>
    </source>
</evidence>
<dbReference type="PANTHER" id="PTHR31332:SF0">
    <property type="entry name" value="7-HYDROXYMETHYL CHLOROPHYLL A REDUCTASE, CHLOROPLASTIC"/>
    <property type="match status" value="1"/>
</dbReference>
<dbReference type="InterPro" id="IPR017900">
    <property type="entry name" value="4Fe4S_Fe_S_CS"/>
</dbReference>
<evidence type="ECO:0000313" key="6">
    <source>
        <dbReference type="Proteomes" id="UP000192418"/>
    </source>
</evidence>
<evidence type="ECO:0000256" key="1">
    <source>
        <dbReference type="ARBA" id="ARBA00022723"/>
    </source>
</evidence>
<keyword evidence="2" id="KW-0408">Iron</keyword>
<dbReference type="InterPro" id="IPR007525">
    <property type="entry name" value="FrhB_FdhB_C"/>
</dbReference>
<dbReference type="GO" id="GO:0051536">
    <property type="term" value="F:iron-sulfur cluster binding"/>
    <property type="evidence" value="ECO:0007669"/>
    <property type="project" value="UniProtKB-KW"/>
</dbReference>
<accession>A0A1W2D6A0</accession>
<evidence type="ECO:0000256" key="2">
    <source>
        <dbReference type="ARBA" id="ARBA00023004"/>
    </source>
</evidence>
<dbReference type="OrthoDB" id="3247493at2"/>
<dbReference type="InterPro" id="IPR017896">
    <property type="entry name" value="4Fe4S_Fe-S-bd"/>
</dbReference>
<proteinExistence type="predicted"/>
<dbReference type="PROSITE" id="PS00198">
    <property type="entry name" value="4FE4S_FER_1"/>
    <property type="match status" value="1"/>
</dbReference>
<dbReference type="AlphaFoldDB" id="A0A1W2D6A0"/>
<dbReference type="Proteomes" id="UP000192418">
    <property type="component" value="Unassembled WGS sequence"/>
</dbReference>
<evidence type="ECO:0000256" key="3">
    <source>
        <dbReference type="ARBA" id="ARBA00023014"/>
    </source>
</evidence>
<dbReference type="STRING" id="1121400.SAMN02746065_115111"/>
<dbReference type="PANTHER" id="PTHR31332">
    <property type="entry name" value="7-HYDROXYMETHYL CHLOROPHYLL A REDUCTASE, CHLOROPLASTIC"/>
    <property type="match status" value="1"/>
</dbReference>
<dbReference type="GO" id="GO:0052592">
    <property type="term" value="F:oxidoreductase activity, acting on CH or CH2 groups, with an iron-sulfur protein as acceptor"/>
    <property type="evidence" value="ECO:0007669"/>
    <property type="project" value="TreeGrafter"/>
</dbReference>
<dbReference type="Pfam" id="PF04422">
    <property type="entry name" value="FrhB_FdhB_N"/>
    <property type="match status" value="1"/>
</dbReference>
<protein>
    <submittedName>
        <fullName evidence="5">Coenzyme F420-reducing hydrogenase, beta subunit</fullName>
    </submittedName>
</protein>
<feature type="domain" description="4Fe-4S ferredoxin-type" evidence="4">
    <location>
        <begin position="8"/>
        <end position="37"/>
    </location>
</feature>
<dbReference type="RefSeq" id="WP_084070083.1">
    <property type="nucleotide sequence ID" value="NZ_FWXY01000015.1"/>
</dbReference>
<dbReference type="InterPro" id="IPR045220">
    <property type="entry name" value="FRHB/FDHB/HCAR-like"/>
</dbReference>
<organism evidence="5 6">
    <name type="scientific">Desulfocicer vacuolatum DSM 3385</name>
    <dbReference type="NCBI Taxonomy" id="1121400"/>
    <lineage>
        <taxon>Bacteria</taxon>
        <taxon>Pseudomonadati</taxon>
        <taxon>Thermodesulfobacteriota</taxon>
        <taxon>Desulfobacteria</taxon>
        <taxon>Desulfobacterales</taxon>
        <taxon>Desulfobacteraceae</taxon>
        <taxon>Desulfocicer</taxon>
    </lineage>
</organism>
<keyword evidence="3" id="KW-0411">Iron-sulfur</keyword>
<keyword evidence="1" id="KW-0479">Metal-binding</keyword>
<dbReference type="EMBL" id="FWXY01000015">
    <property type="protein sequence ID" value="SMC92969.1"/>
    <property type="molecule type" value="Genomic_DNA"/>
</dbReference>
<dbReference type="PROSITE" id="PS51379">
    <property type="entry name" value="4FE4S_FER_2"/>
    <property type="match status" value="1"/>
</dbReference>
<evidence type="ECO:0000313" key="5">
    <source>
        <dbReference type="EMBL" id="SMC92969.1"/>
    </source>
</evidence>
<reference evidence="5 6" key="1">
    <citation type="submission" date="2017-04" db="EMBL/GenBank/DDBJ databases">
        <authorList>
            <person name="Afonso C.L."/>
            <person name="Miller P.J."/>
            <person name="Scott M.A."/>
            <person name="Spackman E."/>
            <person name="Goraichik I."/>
            <person name="Dimitrov K.M."/>
            <person name="Suarez D.L."/>
            <person name="Swayne D.E."/>
        </authorList>
    </citation>
    <scope>NUCLEOTIDE SEQUENCE [LARGE SCALE GENOMIC DNA]</scope>
    <source>
        <strain evidence="5 6">DSM 3385</strain>
    </source>
</reference>
<dbReference type="GO" id="GO:0046872">
    <property type="term" value="F:metal ion binding"/>
    <property type="evidence" value="ECO:0007669"/>
    <property type="project" value="UniProtKB-KW"/>
</dbReference>
<dbReference type="Pfam" id="PF04432">
    <property type="entry name" value="FrhB_FdhB_C"/>
    <property type="match status" value="1"/>
</dbReference>